<keyword evidence="3" id="KW-0285">Flavoprotein</keyword>
<evidence type="ECO:0000256" key="4">
    <source>
        <dbReference type="ARBA" id="ARBA00022827"/>
    </source>
</evidence>
<accession>A0A9P4UYT5</accession>
<dbReference type="EMBL" id="ML996242">
    <property type="protein sequence ID" value="KAF2729540.1"/>
    <property type="molecule type" value="Genomic_DNA"/>
</dbReference>
<evidence type="ECO:0000259" key="7">
    <source>
        <dbReference type="PROSITE" id="PS51387"/>
    </source>
</evidence>
<gene>
    <name evidence="8" type="ORF">EJ04DRAFT_65974</name>
</gene>
<comment type="similarity">
    <text evidence="2">Belongs to the oxygen-dependent FAD-linked oxidoreductase family.</text>
</comment>
<comment type="cofactor">
    <cofactor evidence="1">
        <name>FAD</name>
        <dbReference type="ChEBI" id="CHEBI:57692"/>
    </cofactor>
</comment>
<evidence type="ECO:0000256" key="2">
    <source>
        <dbReference type="ARBA" id="ARBA00005466"/>
    </source>
</evidence>
<dbReference type="InterPro" id="IPR036318">
    <property type="entry name" value="FAD-bd_PCMH-like_sf"/>
</dbReference>
<feature type="chain" id="PRO_5040327459" evidence="6">
    <location>
        <begin position="25"/>
        <end position="492"/>
    </location>
</feature>
<keyword evidence="5" id="KW-0560">Oxidoreductase</keyword>
<dbReference type="Pfam" id="PF01565">
    <property type="entry name" value="FAD_binding_4"/>
    <property type="match status" value="1"/>
</dbReference>
<comment type="caution">
    <text evidence="8">The sequence shown here is derived from an EMBL/GenBank/DDBJ whole genome shotgun (WGS) entry which is preliminary data.</text>
</comment>
<dbReference type="InterPro" id="IPR016169">
    <property type="entry name" value="FAD-bd_PCMH_sub2"/>
</dbReference>
<feature type="domain" description="FAD-binding PCMH-type" evidence="7">
    <location>
        <begin position="60"/>
        <end position="231"/>
    </location>
</feature>
<dbReference type="PROSITE" id="PS51387">
    <property type="entry name" value="FAD_PCMH"/>
    <property type="match status" value="1"/>
</dbReference>
<evidence type="ECO:0000256" key="1">
    <source>
        <dbReference type="ARBA" id="ARBA00001974"/>
    </source>
</evidence>
<evidence type="ECO:0000256" key="3">
    <source>
        <dbReference type="ARBA" id="ARBA00022630"/>
    </source>
</evidence>
<feature type="signal peptide" evidence="6">
    <location>
        <begin position="1"/>
        <end position="24"/>
    </location>
</feature>
<evidence type="ECO:0000256" key="6">
    <source>
        <dbReference type="SAM" id="SignalP"/>
    </source>
</evidence>
<dbReference type="Gene3D" id="3.40.462.20">
    <property type="match status" value="1"/>
</dbReference>
<evidence type="ECO:0000313" key="9">
    <source>
        <dbReference type="Proteomes" id="UP000799444"/>
    </source>
</evidence>
<keyword evidence="9" id="KW-1185">Reference proteome</keyword>
<organism evidence="8 9">
    <name type="scientific">Polyplosphaeria fusca</name>
    <dbReference type="NCBI Taxonomy" id="682080"/>
    <lineage>
        <taxon>Eukaryota</taxon>
        <taxon>Fungi</taxon>
        <taxon>Dikarya</taxon>
        <taxon>Ascomycota</taxon>
        <taxon>Pezizomycotina</taxon>
        <taxon>Dothideomycetes</taxon>
        <taxon>Pleosporomycetidae</taxon>
        <taxon>Pleosporales</taxon>
        <taxon>Tetraplosphaeriaceae</taxon>
        <taxon>Polyplosphaeria</taxon>
    </lineage>
</organism>
<dbReference type="SUPFAM" id="SSF56176">
    <property type="entry name" value="FAD-binding/transporter-associated domain-like"/>
    <property type="match status" value="1"/>
</dbReference>
<dbReference type="Proteomes" id="UP000799444">
    <property type="component" value="Unassembled WGS sequence"/>
</dbReference>
<name>A0A9P4UYT5_9PLEO</name>
<dbReference type="GO" id="GO:0016491">
    <property type="term" value="F:oxidoreductase activity"/>
    <property type="evidence" value="ECO:0007669"/>
    <property type="project" value="UniProtKB-KW"/>
</dbReference>
<dbReference type="OrthoDB" id="415825at2759"/>
<dbReference type="PANTHER" id="PTHR42973">
    <property type="entry name" value="BINDING OXIDOREDUCTASE, PUTATIVE (AFU_ORTHOLOGUE AFUA_1G17690)-RELATED"/>
    <property type="match status" value="1"/>
</dbReference>
<keyword evidence="6" id="KW-0732">Signal</keyword>
<dbReference type="InterPro" id="IPR016166">
    <property type="entry name" value="FAD-bd_PCMH"/>
</dbReference>
<protein>
    <submittedName>
        <fullName evidence="8">FAD-binding domain-containing protein</fullName>
    </submittedName>
</protein>
<dbReference type="AlphaFoldDB" id="A0A9P4UYT5"/>
<dbReference type="GO" id="GO:0071949">
    <property type="term" value="F:FAD binding"/>
    <property type="evidence" value="ECO:0007669"/>
    <property type="project" value="InterPro"/>
</dbReference>
<dbReference type="Gene3D" id="3.30.465.10">
    <property type="match status" value="1"/>
</dbReference>
<evidence type="ECO:0000256" key="5">
    <source>
        <dbReference type="ARBA" id="ARBA00023002"/>
    </source>
</evidence>
<reference evidence="8" key="1">
    <citation type="journal article" date="2020" name="Stud. Mycol.">
        <title>101 Dothideomycetes genomes: a test case for predicting lifestyles and emergence of pathogens.</title>
        <authorList>
            <person name="Haridas S."/>
            <person name="Albert R."/>
            <person name="Binder M."/>
            <person name="Bloem J."/>
            <person name="Labutti K."/>
            <person name="Salamov A."/>
            <person name="Andreopoulos B."/>
            <person name="Baker S."/>
            <person name="Barry K."/>
            <person name="Bills G."/>
            <person name="Bluhm B."/>
            <person name="Cannon C."/>
            <person name="Castanera R."/>
            <person name="Culley D."/>
            <person name="Daum C."/>
            <person name="Ezra D."/>
            <person name="Gonzalez J."/>
            <person name="Henrissat B."/>
            <person name="Kuo A."/>
            <person name="Liang C."/>
            <person name="Lipzen A."/>
            <person name="Lutzoni F."/>
            <person name="Magnuson J."/>
            <person name="Mondo S."/>
            <person name="Nolan M."/>
            <person name="Ohm R."/>
            <person name="Pangilinan J."/>
            <person name="Park H.-J."/>
            <person name="Ramirez L."/>
            <person name="Alfaro M."/>
            <person name="Sun H."/>
            <person name="Tritt A."/>
            <person name="Yoshinaga Y."/>
            <person name="Zwiers L.-H."/>
            <person name="Turgeon B."/>
            <person name="Goodwin S."/>
            <person name="Spatafora J."/>
            <person name="Crous P."/>
            <person name="Grigoriev I."/>
        </authorList>
    </citation>
    <scope>NUCLEOTIDE SEQUENCE</scope>
    <source>
        <strain evidence="8">CBS 125425</strain>
    </source>
</reference>
<sequence>MGSYIVWAVGALSALSAKLISTRGDPVANHLGPLLSPEAQIYFPGTEGFKNASVRWSSAIRPQFKAIVKVTTEEDVKNVVQFANEHNHDFLAFNGGHGTTYHLSKVKNGIGIQMAGMKGIKIVDDGKAALVQGGVQTGELGPYLWSNGKQTVTTGCDCAGFISPLLGGGHGWLQGRYGLVADQLISARMITANATAITVSREEHPDLFWGIRGAGHNFGIFTEMKIKIYDRSPEQDQWAALGLTFTHDKLEQVFGITNEWITSKNRPVELTHYGVVLNIPDIDPDHPVIILWIYYQGASIPDLYTSPLRALGPIAEDYSVTNLADVNTHLSAHYGGLACATGFSRILFPVSLDTWPLANLRSATEQLGNLSSDFASSMLMLESYATNAVGQFPSADSAFPDRGGQLLAGLLLTYPDDERLDAQGATIGREMRETLVKGTGKELVTYVNYAAGDESLESIYGYEAWRLEKLKGLKREWDPRERFSFYAPIPVV</sequence>
<dbReference type="InterPro" id="IPR016167">
    <property type="entry name" value="FAD-bd_PCMH_sub1"/>
</dbReference>
<keyword evidence="4" id="KW-0274">FAD</keyword>
<dbReference type="PANTHER" id="PTHR42973:SF9">
    <property type="entry name" value="FAD-BINDING PCMH-TYPE DOMAIN-CONTAINING PROTEIN-RELATED"/>
    <property type="match status" value="1"/>
</dbReference>
<evidence type="ECO:0000313" key="8">
    <source>
        <dbReference type="EMBL" id="KAF2729540.1"/>
    </source>
</evidence>
<dbReference type="InterPro" id="IPR050416">
    <property type="entry name" value="FAD-linked_Oxidoreductase"/>
</dbReference>
<dbReference type="InterPro" id="IPR006094">
    <property type="entry name" value="Oxid_FAD_bind_N"/>
</dbReference>
<proteinExistence type="inferred from homology"/>
<dbReference type="Gene3D" id="3.30.43.10">
    <property type="entry name" value="Uridine Diphospho-n-acetylenolpyruvylglucosamine Reductase, domain 2"/>
    <property type="match status" value="1"/>
</dbReference>